<reference evidence="2" key="1">
    <citation type="submission" date="2025-08" db="UniProtKB">
        <authorList>
            <consortium name="RefSeq"/>
        </authorList>
    </citation>
    <scope>IDENTIFICATION</scope>
    <source>
        <tissue evidence="2">Whole organism</tissue>
    </source>
</reference>
<proteinExistence type="predicted"/>
<dbReference type="AlphaFoldDB" id="A0A9C6X618"/>
<protein>
    <submittedName>
        <fullName evidence="2">Uncharacterized protein LOC127751013</fullName>
    </submittedName>
</protein>
<name>A0A9C6X618_FRAOC</name>
<dbReference type="Proteomes" id="UP000504606">
    <property type="component" value="Unplaced"/>
</dbReference>
<dbReference type="KEGG" id="foc:127751013"/>
<gene>
    <name evidence="2" type="primary">LOC127751013</name>
</gene>
<keyword evidence="1" id="KW-1185">Reference proteome</keyword>
<sequence>MVLFGRKARTDVRELLASQDTVLQDANGRPVENAGYLDSVDALGIELPTPAPVGGHSARDANSTDTDLIFLESIARREFTDQEMATALEVLLDILPATPSAMSFLSILQTRLPQRSLQALQVLMARDLKHWVSHAHLSLTLYGSIGNLTESKILYLLDYMMSK</sequence>
<accession>A0A9C6X618</accession>
<evidence type="ECO:0000313" key="1">
    <source>
        <dbReference type="Proteomes" id="UP000504606"/>
    </source>
</evidence>
<organism evidence="1 2">
    <name type="scientific">Frankliniella occidentalis</name>
    <name type="common">Western flower thrips</name>
    <name type="synonym">Euthrips occidentalis</name>
    <dbReference type="NCBI Taxonomy" id="133901"/>
    <lineage>
        <taxon>Eukaryota</taxon>
        <taxon>Metazoa</taxon>
        <taxon>Ecdysozoa</taxon>
        <taxon>Arthropoda</taxon>
        <taxon>Hexapoda</taxon>
        <taxon>Insecta</taxon>
        <taxon>Pterygota</taxon>
        <taxon>Neoptera</taxon>
        <taxon>Paraneoptera</taxon>
        <taxon>Thysanoptera</taxon>
        <taxon>Terebrantia</taxon>
        <taxon>Thripoidea</taxon>
        <taxon>Thripidae</taxon>
        <taxon>Frankliniella</taxon>
    </lineage>
</organism>
<dbReference type="RefSeq" id="XP_052129830.1">
    <property type="nucleotide sequence ID" value="XM_052273870.1"/>
</dbReference>
<dbReference type="GeneID" id="127751013"/>
<evidence type="ECO:0000313" key="2">
    <source>
        <dbReference type="RefSeq" id="XP_052129830.1"/>
    </source>
</evidence>